<feature type="compositionally biased region" description="Polar residues" evidence="1">
    <location>
        <begin position="63"/>
        <end position="74"/>
    </location>
</feature>
<sequence length="184" mass="19781">MAKRMRKTSSGTPDLMSAEDIKDGGHASFNDIQEACQRDGALTAEMRAATSLQGDTEGATVMGATSPSTSSYNGESERSRNISPAGQPVVVGNFCQALASPPSLLVPLRLAGLIRMEEEEFFIEPLDKGLVAQEAEQGRVHMVYRRPPTPGLPLPMGPQAQDTVPLQAVLQPGNPRRAEEKHSW</sequence>
<evidence type="ECO:0000313" key="3">
    <source>
        <dbReference type="Proteomes" id="UP000028990"/>
    </source>
</evidence>
<keyword evidence="2" id="KW-0401">Integrin</keyword>
<keyword evidence="3" id="KW-1185">Reference proteome</keyword>
<reference evidence="2 3" key="1">
    <citation type="submission" date="2013-11" db="EMBL/GenBank/DDBJ databases">
        <title>The Damaraland mole rat (Fukomys damarensis) genome and evolution of African mole rats.</title>
        <authorList>
            <person name="Gladyshev V.N."/>
            <person name="Fang X."/>
        </authorList>
    </citation>
    <scope>NUCLEOTIDE SEQUENCE [LARGE SCALE GENOMIC DNA]</scope>
    <source>
        <tissue evidence="2">Liver</tissue>
    </source>
</reference>
<dbReference type="GO" id="GO:0007229">
    <property type="term" value="P:integrin-mediated signaling pathway"/>
    <property type="evidence" value="ECO:0007669"/>
    <property type="project" value="UniProtKB-KW"/>
</dbReference>
<protein>
    <submittedName>
        <fullName evidence="2">A disintegrin and metalloproteinase with thrombospondin motifs 2</fullName>
    </submittedName>
</protein>
<dbReference type="Proteomes" id="UP000028990">
    <property type="component" value="Unassembled WGS sequence"/>
</dbReference>
<name>A0A091DQR8_FUKDA</name>
<organism evidence="2 3">
    <name type="scientific">Fukomys damarensis</name>
    <name type="common">Damaraland mole rat</name>
    <name type="synonym">Cryptomys damarensis</name>
    <dbReference type="NCBI Taxonomy" id="885580"/>
    <lineage>
        <taxon>Eukaryota</taxon>
        <taxon>Metazoa</taxon>
        <taxon>Chordata</taxon>
        <taxon>Craniata</taxon>
        <taxon>Vertebrata</taxon>
        <taxon>Euteleostomi</taxon>
        <taxon>Mammalia</taxon>
        <taxon>Eutheria</taxon>
        <taxon>Euarchontoglires</taxon>
        <taxon>Glires</taxon>
        <taxon>Rodentia</taxon>
        <taxon>Hystricomorpha</taxon>
        <taxon>Bathyergidae</taxon>
        <taxon>Fukomys</taxon>
    </lineage>
</organism>
<dbReference type="AlphaFoldDB" id="A0A091DQR8"/>
<proteinExistence type="predicted"/>
<evidence type="ECO:0000313" key="2">
    <source>
        <dbReference type="EMBL" id="KFO33422.1"/>
    </source>
</evidence>
<feature type="region of interest" description="Disordered" evidence="1">
    <location>
        <begin position="1"/>
        <end position="26"/>
    </location>
</feature>
<evidence type="ECO:0000256" key="1">
    <source>
        <dbReference type="SAM" id="MobiDB-lite"/>
    </source>
</evidence>
<dbReference type="EMBL" id="KN122091">
    <property type="protein sequence ID" value="KFO33422.1"/>
    <property type="molecule type" value="Genomic_DNA"/>
</dbReference>
<gene>
    <name evidence="2" type="ORF">H920_05186</name>
</gene>
<feature type="region of interest" description="Disordered" evidence="1">
    <location>
        <begin position="52"/>
        <end position="84"/>
    </location>
</feature>
<accession>A0A091DQR8</accession>